<evidence type="ECO:0000256" key="7">
    <source>
        <dbReference type="ARBA" id="ARBA00023315"/>
    </source>
</evidence>
<evidence type="ECO:0000256" key="8">
    <source>
        <dbReference type="ARBA" id="ARBA00047417"/>
    </source>
</evidence>
<dbReference type="NCBIfam" id="TIGR00066">
    <property type="entry name" value="g_glut_trans"/>
    <property type="match status" value="1"/>
</dbReference>
<dbReference type="InterPro" id="IPR029055">
    <property type="entry name" value="Ntn_hydrolases_N"/>
</dbReference>
<dbReference type="Gene3D" id="3.60.20.40">
    <property type="match status" value="1"/>
</dbReference>
<dbReference type="Proteomes" id="UP001596060">
    <property type="component" value="Unassembled WGS sequence"/>
</dbReference>
<dbReference type="InterPro" id="IPR055262">
    <property type="entry name" value="GGT_CS"/>
</dbReference>
<dbReference type="InterPro" id="IPR043137">
    <property type="entry name" value="GGT_ssub_C"/>
</dbReference>
<keyword evidence="11" id="KW-1185">Reference proteome</keyword>
<reference evidence="11" key="1">
    <citation type="journal article" date="2019" name="Int. J. Syst. Evol. Microbiol.">
        <title>The Global Catalogue of Microorganisms (GCM) 10K type strain sequencing project: providing services to taxonomists for standard genome sequencing and annotation.</title>
        <authorList>
            <consortium name="The Broad Institute Genomics Platform"/>
            <consortium name="The Broad Institute Genome Sequencing Center for Infectious Disease"/>
            <person name="Wu L."/>
            <person name="Ma J."/>
        </authorList>
    </citation>
    <scope>NUCLEOTIDE SEQUENCE [LARGE SCALE GENOMIC DNA]</scope>
    <source>
        <strain evidence="11">CCUG 43117</strain>
    </source>
</reference>
<dbReference type="Gene3D" id="1.10.246.130">
    <property type="match status" value="1"/>
</dbReference>
<evidence type="ECO:0000256" key="9">
    <source>
        <dbReference type="RuleBase" id="RU368036"/>
    </source>
</evidence>
<name>A0ABW0NXL0_9HYPH</name>
<dbReference type="Pfam" id="PF01019">
    <property type="entry name" value="G_glu_transpept"/>
    <property type="match status" value="1"/>
</dbReference>
<dbReference type="PROSITE" id="PS00462">
    <property type="entry name" value="G_GLU_TRANSPEPTIDASE"/>
    <property type="match status" value="1"/>
</dbReference>
<evidence type="ECO:0000256" key="4">
    <source>
        <dbReference type="ARBA" id="ARBA00022679"/>
    </source>
</evidence>
<dbReference type="GO" id="GO:0103068">
    <property type="term" value="F:leukotriene C4 gamma-glutamyl transferase activity"/>
    <property type="evidence" value="ECO:0007669"/>
    <property type="project" value="UniProtKB-EC"/>
</dbReference>
<evidence type="ECO:0000256" key="6">
    <source>
        <dbReference type="ARBA" id="ARBA00023145"/>
    </source>
</evidence>
<evidence type="ECO:0000256" key="5">
    <source>
        <dbReference type="ARBA" id="ARBA00022801"/>
    </source>
</evidence>
<keyword evidence="9" id="KW-0317">Glutathione biosynthesis</keyword>
<comment type="catalytic activity">
    <reaction evidence="8 9">
        <text>an N-terminal (5-L-glutamyl)-[peptide] + an alpha-amino acid = 5-L-glutamyl amino acid + an N-terminal L-alpha-aminoacyl-[peptide]</text>
        <dbReference type="Rhea" id="RHEA:23904"/>
        <dbReference type="Rhea" id="RHEA-COMP:9780"/>
        <dbReference type="Rhea" id="RHEA-COMP:9795"/>
        <dbReference type="ChEBI" id="CHEBI:77644"/>
        <dbReference type="ChEBI" id="CHEBI:78597"/>
        <dbReference type="ChEBI" id="CHEBI:78599"/>
        <dbReference type="ChEBI" id="CHEBI:78608"/>
        <dbReference type="EC" id="2.3.2.2"/>
    </reaction>
</comment>
<evidence type="ECO:0000313" key="10">
    <source>
        <dbReference type="EMBL" id="MFC5504062.1"/>
    </source>
</evidence>
<dbReference type="PANTHER" id="PTHR43199">
    <property type="entry name" value="GLUTATHIONE HYDROLASE"/>
    <property type="match status" value="1"/>
</dbReference>
<dbReference type="EC" id="3.4.19.13" evidence="9"/>
<organism evidence="10 11">
    <name type="scientific">Bosea massiliensis</name>
    <dbReference type="NCBI Taxonomy" id="151419"/>
    <lineage>
        <taxon>Bacteria</taxon>
        <taxon>Pseudomonadati</taxon>
        <taxon>Pseudomonadota</taxon>
        <taxon>Alphaproteobacteria</taxon>
        <taxon>Hyphomicrobiales</taxon>
        <taxon>Boseaceae</taxon>
        <taxon>Bosea</taxon>
    </lineage>
</organism>
<comment type="caution">
    <text evidence="10">The sequence shown here is derived from an EMBL/GenBank/DDBJ whole genome shotgun (WGS) entry which is preliminary data.</text>
</comment>
<proteinExistence type="inferred from homology"/>
<evidence type="ECO:0000256" key="1">
    <source>
        <dbReference type="ARBA" id="ARBA00001049"/>
    </source>
</evidence>
<comment type="catalytic activity">
    <reaction evidence="2 9">
        <text>glutathione + H2O = L-cysteinylglycine + L-glutamate</text>
        <dbReference type="Rhea" id="RHEA:28807"/>
        <dbReference type="ChEBI" id="CHEBI:15377"/>
        <dbReference type="ChEBI" id="CHEBI:29985"/>
        <dbReference type="ChEBI" id="CHEBI:57925"/>
        <dbReference type="ChEBI" id="CHEBI:61694"/>
        <dbReference type="EC" id="3.4.19.13"/>
    </reaction>
</comment>
<dbReference type="PANTHER" id="PTHR43199:SF1">
    <property type="entry name" value="GLUTATHIONE HYDROLASE PROENZYME"/>
    <property type="match status" value="1"/>
</dbReference>
<accession>A0ABW0NXL0</accession>
<dbReference type="InterPro" id="IPR051792">
    <property type="entry name" value="GGT_bact"/>
</dbReference>
<comment type="pathway">
    <text evidence="9">Sulfur metabolism; glutathione metabolism.</text>
</comment>
<comment type="subunit">
    <text evidence="9">This enzyme consists of two polypeptide chains, which are synthesized in precursor form from a single polypeptide.</text>
</comment>
<keyword evidence="4 9" id="KW-0808">Transferase</keyword>
<dbReference type="EMBL" id="JBHSLU010000004">
    <property type="protein sequence ID" value="MFC5504062.1"/>
    <property type="molecule type" value="Genomic_DNA"/>
</dbReference>
<keyword evidence="5 9" id="KW-0378">Hydrolase</keyword>
<comment type="PTM">
    <text evidence="9">Cleaved by autocatalysis into a large and a small subunit.</text>
</comment>
<protein>
    <recommendedName>
        <fullName evidence="9">Glutathione hydrolase proenzyme</fullName>
        <ecNumber evidence="9">2.3.2.2</ecNumber>
        <ecNumber evidence="9">3.4.19.13</ecNumber>
    </recommendedName>
    <component>
        <recommendedName>
            <fullName evidence="9">Glutathione hydrolase large chain</fullName>
        </recommendedName>
    </component>
    <component>
        <recommendedName>
            <fullName evidence="9">Glutathione hydrolase small chain</fullName>
        </recommendedName>
    </component>
</protein>
<gene>
    <name evidence="10" type="primary">ggt</name>
    <name evidence="10" type="ORF">ACFPN9_02180</name>
</gene>
<sequence length="558" mass="58104">MTATARAPRITPFTCDKRPATGSRGMVVTNHPLASAAGSQMLLAGGNAVDAAVAALFALTVVEPMMVGILGGGLAHIRMADGRHVVLDGLSTAPRRATPDMYDCLSDEIGKQRDVRDRENVVGPRAVAVPGALAGWCEALARFGTLPLAEVLQPAIALAERGFTVTPYLSNCIADNIADLARDPGLSALFLRDGQALPAGTRLVQSDYAKSLSLIAETGPAALYGGPLGQALTDFMAAKGGLIGPDDLTAYRVETREPIRGSYRGHEILGPPPPASSGVHIAQMLNILEGYDIGALGFGSPDAVHLLAEALKIAFADRAVATADPAFVKVPVARLIDKAYADERRALIAMDEAKAWSAGLAPGESNDTTHVTVADADGNVVTATQTINGLFGACTQIPGTGMLTNNYMFNFDPHPGRALSIAPGKRVFTSMAPMIVLKEGKLAFALGLPGALRIFPSALQAIVNLIDHGMSLQEAVEAPRVWTEGGVLELEEAFPETVAEALRARGHRIVRMPRIAGGMNAISFGTDGTLTGAACWRADGTPVAVSGGLARAGARFTI</sequence>
<dbReference type="InterPro" id="IPR000101">
    <property type="entry name" value="GGT_peptidase"/>
</dbReference>
<dbReference type="SUPFAM" id="SSF56235">
    <property type="entry name" value="N-terminal nucleophile aminohydrolases (Ntn hydrolases)"/>
    <property type="match status" value="1"/>
</dbReference>
<evidence type="ECO:0000256" key="3">
    <source>
        <dbReference type="ARBA" id="ARBA00009381"/>
    </source>
</evidence>
<keyword evidence="6 9" id="KW-0865">Zymogen</keyword>
<evidence type="ECO:0000256" key="2">
    <source>
        <dbReference type="ARBA" id="ARBA00001089"/>
    </source>
</evidence>
<dbReference type="EC" id="2.3.2.2" evidence="9"/>
<comment type="catalytic activity">
    <reaction evidence="1 9">
        <text>an S-substituted glutathione + H2O = an S-substituted L-cysteinylglycine + L-glutamate</text>
        <dbReference type="Rhea" id="RHEA:59468"/>
        <dbReference type="ChEBI" id="CHEBI:15377"/>
        <dbReference type="ChEBI" id="CHEBI:29985"/>
        <dbReference type="ChEBI" id="CHEBI:90779"/>
        <dbReference type="ChEBI" id="CHEBI:143103"/>
        <dbReference type="EC" id="3.4.19.13"/>
    </reaction>
</comment>
<evidence type="ECO:0000313" key="11">
    <source>
        <dbReference type="Proteomes" id="UP001596060"/>
    </source>
</evidence>
<keyword evidence="7 9" id="KW-0012">Acyltransferase</keyword>
<dbReference type="PRINTS" id="PR01210">
    <property type="entry name" value="GGTRANSPTASE"/>
</dbReference>
<comment type="similarity">
    <text evidence="3 9">Belongs to the gamma-glutamyltransferase family.</text>
</comment>
<dbReference type="RefSeq" id="WP_066725595.1">
    <property type="nucleotide sequence ID" value="NZ_JBHSLU010000004.1"/>
</dbReference>
<dbReference type="InterPro" id="IPR043138">
    <property type="entry name" value="GGT_lsub"/>
</dbReference>